<protein>
    <submittedName>
        <fullName evidence="2">Uncharacterized protein</fullName>
    </submittedName>
</protein>
<dbReference type="AlphaFoldDB" id="A0A6J4M5L2"/>
<sequence>MITDEDLVPFEFADFFDDEDGDDGDDAAPSSQTISPDYILRHIQRIPHYGDDSRFRLASHLDMFENLNPDGSLTDEQRQAVDNFAHGWQALPDGEDCSGCEMDFPECQYVAVGLDLGSAIELGDSWRRGEFLPSVGHPAADRVTNRLNQMQSRRDALRK</sequence>
<dbReference type="EMBL" id="CADCTY010000967">
    <property type="protein sequence ID" value="CAA9350166.1"/>
    <property type="molecule type" value="Genomic_DNA"/>
</dbReference>
<evidence type="ECO:0000313" key="2">
    <source>
        <dbReference type="EMBL" id="CAA9350166.1"/>
    </source>
</evidence>
<organism evidence="2">
    <name type="scientific">uncultured Leptolyngbya sp</name>
    <dbReference type="NCBI Taxonomy" id="332963"/>
    <lineage>
        <taxon>Bacteria</taxon>
        <taxon>Bacillati</taxon>
        <taxon>Cyanobacteriota</taxon>
        <taxon>Cyanophyceae</taxon>
        <taxon>Leptolyngbyales</taxon>
        <taxon>Leptolyngbyaceae</taxon>
        <taxon>Leptolyngbya group</taxon>
        <taxon>Leptolyngbya</taxon>
        <taxon>environmental samples</taxon>
    </lineage>
</organism>
<evidence type="ECO:0000256" key="1">
    <source>
        <dbReference type="SAM" id="MobiDB-lite"/>
    </source>
</evidence>
<reference evidence="2" key="1">
    <citation type="submission" date="2020-02" db="EMBL/GenBank/DDBJ databases">
        <authorList>
            <person name="Meier V. D."/>
        </authorList>
    </citation>
    <scope>NUCLEOTIDE SEQUENCE</scope>
    <source>
        <strain evidence="2">AVDCRST_MAG94</strain>
    </source>
</reference>
<feature type="region of interest" description="Disordered" evidence="1">
    <location>
        <begin position="15"/>
        <end position="34"/>
    </location>
</feature>
<accession>A0A6J4M5L2</accession>
<proteinExistence type="predicted"/>
<feature type="compositionally biased region" description="Acidic residues" evidence="1">
    <location>
        <begin position="15"/>
        <end position="26"/>
    </location>
</feature>
<name>A0A6J4M5L2_9CYAN</name>
<gene>
    <name evidence="2" type="ORF">AVDCRST_MAG94-2761</name>
</gene>